<dbReference type="InterPro" id="IPR045865">
    <property type="entry name" value="ACT-like_dom_sf"/>
</dbReference>
<dbReference type="Proteomes" id="UP000053577">
    <property type="component" value="Unassembled WGS sequence"/>
</dbReference>
<dbReference type="eggNOG" id="COG0317">
    <property type="taxonomic scope" value="Bacteria"/>
</dbReference>
<reference evidence="6 7" key="1">
    <citation type="journal article" date="2015" name="Sci. Rep.">
        <title>A comparative genomics and reductive dehalogenase gene transcription study of two chloroethene-respiring bacteria, Dehalococcoides mccartyi strains MB and 11a.</title>
        <authorList>
            <person name="Low A."/>
            <person name="Shen Z."/>
            <person name="Cheng D."/>
            <person name="Rogers M.J."/>
            <person name="Lee P.K."/>
            <person name="He J."/>
        </authorList>
    </citation>
    <scope>NUCLEOTIDE SEQUENCE [LARGE SCALE GENOMIC DNA]</scope>
    <source>
        <strain evidence="6 7">MB</strain>
    </source>
</reference>
<dbReference type="Pfam" id="PF02824">
    <property type="entry name" value="TGS"/>
    <property type="match status" value="1"/>
</dbReference>
<dbReference type="Gene3D" id="3.10.20.30">
    <property type="match status" value="1"/>
</dbReference>
<dbReference type="InterPro" id="IPR004811">
    <property type="entry name" value="RelA/Spo_fam"/>
</dbReference>
<comment type="similarity">
    <text evidence="2">Belongs to the relA/spoT family.</text>
</comment>
<comment type="pathway">
    <text evidence="1">Purine metabolism.</text>
</comment>
<dbReference type="PROSITE" id="PS51831">
    <property type="entry name" value="HD"/>
    <property type="match status" value="1"/>
</dbReference>
<dbReference type="GO" id="GO:0042594">
    <property type="term" value="P:response to starvation"/>
    <property type="evidence" value="ECO:0007669"/>
    <property type="project" value="TreeGrafter"/>
</dbReference>
<dbReference type="AlphaFoldDB" id="A0A0V8LXP8"/>
<name>A0A0V8LXP8_9CHLR</name>
<dbReference type="InterPro" id="IPR043519">
    <property type="entry name" value="NT_sf"/>
</dbReference>
<dbReference type="FunFam" id="1.10.3210.10:FF:000001">
    <property type="entry name" value="GTP pyrophosphokinase RelA"/>
    <property type="match status" value="1"/>
</dbReference>
<dbReference type="FunFam" id="3.30.460.10:FF:000001">
    <property type="entry name" value="GTP pyrophosphokinase RelA"/>
    <property type="match status" value="1"/>
</dbReference>
<evidence type="ECO:0000259" key="3">
    <source>
        <dbReference type="PROSITE" id="PS51671"/>
    </source>
</evidence>
<dbReference type="SUPFAM" id="SSF109604">
    <property type="entry name" value="HD-domain/PDEase-like"/>
    <property type="match status" value="1"/>
</dbReference>
<dbReference type="InterPro" id="IPR006674">
    <property type="entry name" value="HD_domain"/>
</dbReference>
<dbReference type="RefSeq" id="WP_010935815.1">
    <property type="nucleotide sequence ID" value="NZ_DICU01000003.1"/>
</dbReference>
<dbReference type="SMART" id="SM00471">
    <property type="entry name" value="HDc"/>
    <property type="match status" value="1"/>
</dbReference>
<dbReference type="PROSITE" id="PS51880">
    <property type="entry name" value="TGS"/>
    <property type="match status" value="1"/>
</dbReference>
<dbReference type="Pfam" id="PF04607">
    <property type="entry name" value="RelA_SpoT"/>
    <property type="match status" value="1"/>
</dbReference>
<dbReference type="Gene3D" id="3.30.460.10">
    <property type="entry name" value="Beta Polymerase, domain 2"/>
    <property type="match status" value="1"/>
</dbReference>
<dbReference type="EMBL" id="JGYD01000027">
    <property type="protein sequence ID" value="KSV16274.1"/>
    <property type="molecule type" value="Genomic_DNA"/>
</dbReference>
<dbReference type="CDD" id="cd01668">
    <property type="entry name" value="TGS_RSH"/>
    <property type="match status" value="1"/>
</dbReference>
<dbReference type="SUPFAM" id="SSF81271">
    <property type="entry name" value="TGS-like"/>
    <property type="match status" value="1"/>
</dbReference>
<protein>
    <submittedName>
        <fullName evidence="6">(P)ppGpp synthetase</fullName>
    </submittedName>
</protein>
<gene>
    <name evidence="6" type="ORF">DA01_06270</name>
</gene>
<dbReference type="GO" id="GO:0008728">
    <property type="term" value="F:GTP diphosphokinase activity"/>
    <property type="evidence" value="ECO:0007669"/>
    <property type="project" value="TreeGrafter"/>
</dbReference>
<dbReference type="PANTHER" id="PTHR21262">
    <property type="entry name" value="GUANOSINE-3',5'-BIS DIPHOSPHATE 3'-PYROPHOSPHOHYDROLASE"/>
    <property type="match status" value="1"/>
</dbReference>
<dbReference type="OrthoDB" id="9805041at2"/>
<dbReference type="GO" id="GO:0008893">
    <property type="term" value="F:guanosine-3',5'-bis(diphosphate) 3'-diphosphatase activity"/>
    <property type="evidence" value="ECO:0007669"/>
    <property type="project" value="TreeGrafter"/>
</dbReference>
<comment type="function">
    <text evidence="2">In eubacteria ppGpp (guanosine 3'-diphosphate 5'-diphosphate) is a mediator of the stringent response that coordinates a variety of cellular activities in response to changes in nutritional abundance.</text>
</comment>
<evidence type="ECO:0000313" key="7">
    <source>
        <dbReference type="Proteomes" id="UP000053577"/>
    </source>
</evidence>
<dbReference type="GO" id="GO:0005886">
    <property type="term" value="C:plasma membrane"/>
    <property type="evidence" value="ECO:0007669"/>
    <property type="project" value="TreeGrafter"/>
</dbReference>
<sequence>MEFADLKEKASKYLPPEKLVFLEEAYNYAAAAHTGQMRKSGEPFIEHPLNVAITLADLQLDSATLAAALLHDVPEDAHISLEQIEKKFGADVAKLVDGVTKLSKLALGPGIEDARRPGGNASLRQAENLRKMLVAMSEDLRVVFIKLADRFHNMRTLQALSAEKRRSIAKETMEIYAPLAHRLGIWELKWQLEDLAFRYLDPRHYRQVANLVDSKLAQRKNYIEHVSAILQSEFEKNGLKVELSGRPKHLYSIYQKMEKYASQGKQFEDIYDVLALRVLVNDIPDCYHAIGIVHSLWHPIPGAFDDYIANPKPNGYQSLHTAVMSLGTTPLEVQVRTYQMHHIAEYGVAAHWRYKTAGKEDVNFEDRIGWLRQLIEWHRDMRGAEEFLESVKTDIFNDQVFVFTPKGEIKDLAKGATPIDFAYRIHTELGNRCIGAKANGRLVPLDYQLKNGEVVEIVTTKKDRGPSRDWLNANMGYIKTHHAREKILAWFKKQERTENLERGRELLEKELKHIGIKTVDREALAKAFKYENADEFLAAIGYGAVSVHQVSMKLLSQQEQPRVITPTVQTAKPSSQSSVSVMGTGSLLTNIAKCCNPVPGDDIIGYVTRNRGVTVHRQDCHNILHEEEKERLVSVDWGIPKEELYPASIRMQAWDRVGLVRDISTMVAEEKISILSMTVTENDDKTTTLAMTAQIKSLSQLTRLMAKLEGIRGIISISRVGADGSRSG</sequence>
<accession>A0A0V8LXP8</accession>
<feature type="domain" description="TGS" evidence="5">
    <location>
        <begin position="398"/>
        <end position="459"/>
    </location>
</feature>
<dbReference type="SUPFAM" id="SSF55021">
    <property type="entry name" value="ACT-like"/>
    <property type="match status" value="1"/>
</dbReference>
<dbReference type="Gene3D" id="3.30.70.260">
    <property type="match status" value="1"/>
</dbReference>
<comment type="caution">
    <text evidence="6">The sequence shown here is derived from an EMBL/GenBank/DDBJ whole genome shotgun (WGS) entry which is preliminary data.</text>
</comment>
<dbReference type="PROSITE" id="PS51671">
    <property type="entry name" value="ACT"/>
    <property type="match status" value="1"/>
</dbReference>
<dbReference type="Pfam" id="PF13328">
    <property type="entry name" value="HD_4"/>
    <property type="match status" value="1"/>
</dbReference>
<dbReference type="CDD" id="cd05399">
    <property type="entry name" value="NT_Rel-Spo_like"/>
    <property type="match status" value="1"/>
</dbReference>
<dbReference type="PATRIC" id="fig|61435.5.peg.1235"/>
<evidence type="ECO:0000313" key="6">
    <source>
        <dbReference type="EMBL" id="KSV16274.1"/>
    </source>
</evidence>
<dbReference type="InterPro" id="IPR007685">
    <property type="entry name" value="RelA_SpoT"/>
</dbReference>
<dbReference type="InterPro" id="IPR003607">
    <property type="entry name" value="HD/PDEase_dom"/>
</dbReference>
<dbReference type="InterPro" id="IPR012675">
    <property type="entry name" value="Beta-grasp_dom_sf"/>
</dbReference>
<dbReference type="CDD" id="cd00077">
    <property type="entry name" value="HDc"/>
    <property type="match status" value="1"/>
</dbReference>
<feature type="domain" description="ACT" evidence="3">
    <location>
        <begin position="648"/>
        <end position="722"/>
    </location>
</feature>
<dbReference type="InterPro" id="IPR004095">
    <property type="entry name" value="TGS"/>
</dbReference>
<dbReference type="Pfam" id="PF13291">
    <property type="entry name" value="ACT_4"/>
    <property type="match status" value="1"/>
</dbReference>
<dbReference type="CDD" id="cd04876">
    <property type="entry name" value="ACT_RelA-SpoT"/>
    <property type="match status" value="1"/>
</dbReference>
<dbReference type="InterPro" id="IPR033655">
    <property type="entry name" value="TGS_RelA/SpoT"/>
</dbReference>
<dbReference type="GeneID" id="3229138"/>
<evidence type="ECO:0000259" key="5">
    <source>
        <dbReference type="PROSITE" id="PS51880"/>
    </source>
</evidence>
<dbReference type="Gene3D" id="1.10.3210.10">
    <property type="entry name" value="Hypothetical protein af1432"/>
    <property type="match status" value="1"/>
</dbReference>
<dbReference type="NCBIfam" id="TIGR00691">
    <property type="entry name" value="spoT_relA"/>
    <property type="match status" value="1"/>
</dbReference>
<organism evidence="6 7">
    <name type="scientific">Dehalococcoides mccartyi</name>
    <dbReference type="NCBI Taxonomy" id="61435"/>
    <lineage>
        <taxon>Bacteria</taxon>
        <taxon>Bacillati</taxon>
        <taxon>Chloroflexota</taxon>
        <taxon>Dehalococcoidia</taxon>
        <taxon>Dehalococcoidales</taxon>
        <taxon>Dehalococcoidaceae</taxon>
        <taxon>Dehalococcoides</taxon>
    </lineage>
</organism>
<dbReference type="GO" id="GO:0015969">
    <property type="term" value="P:guanosine tetraphosphate metabolic process"/>
    <property type="evidence" value="ECO:0007669"/>
    <property type="project" value="InterPro"/>
</dbReference>
<feature type="domain" description="HD" evidence="4">
    <location>
        <begin position="44"/>
        <end position="154"/>
    </location>
</feature>
<dbReference type="SMART" id="SM00954">
    <property type="entry name" value="RelA_SpoT"/>
    <property type="match status" value="1"/>
</dbReference>
<evidence type="ECO:0000256" key="2">
    <source>
        <dbReference type="RuleBase" id="RU003847"/>
    </source>
</evidence>
<dbReference type="PANTHER" id="PTHR21262:SF31">
    <property type="entry name" value="GTP PYROPHOSPHOKINASE"/>
    <property type="match status" value="1"/>
</dbReference>
<dbReference type="InterPro" id="IPR002912">
    <property type="entry name" value="ACT_dom"/>
</dbReference>
<evidence type="ECO:0000259" key="4">
    <source>
        <dbReference type="PROSITE" id="PS51831"/>
    </source>
</evidence>
<evidence type="ECO:0000256" key="1">
    <source>
        <dbReference type="ARBA" id="ARBA00025704"/>
    </source>
</evidence>
<dbReference type="FunFam" id="3.10.20.30:FF:000002">
    <property type="entry name" value="GTP pyrophosphokinase (RelA/SpoT)"/>
    <property type="match status" value="1"/>
</dbReference>
<proteinExistence type="inferred from homology"/>
<dbReference type="InterPro" id="IPR012676">
    <property type="entry name" value="TGS-like"/>
</dbReference>
<dbReference type="SUPFAM" id="SSF81301">
    <property type="entry name" value="Nucleotidyltransferase"/>
    <property type="match status" value="1"/>
</dbReference>